<evidence type="ECO:0000313" key="5">
    <source>
        <dbReference type="Proteomes" id="UP001374579"/>
    </source>
</evidence>
<dbReference type="GO" id="GO:0005737">
    <property type="term" value="C:cytoplasm"/>
    <property type="evidence" value="ECO:0007669"/>
    <property type="project" value="TreeGrafter"/>
</dbReference>
<dbReference type="Pfam" id="PF13306">
    <property type="entry name" value="LRR_5"/>
    <property type="match status" value="1"/>
</dbReference>
<dbReference type="SUPFAM" id="SSF52058">
    <property type="entry name" value="L domain-like"/>
    <property type="match status" value="2"/>
</dbReference>
<evidence type="ECO:0000256" key="3">
    <source>
        <dbReference type="SAM" id="SignalP"/>
    </source>
</evidence>
<dbReference type="PROSITE" id="PS51450">
    <property type="entry name" value="LRR"/>
    <property type="match status" value="2"/>
</dbReference>
<dbReference type="Gene3D" id="3.80.10.10">
    <property type="entry name" value="Ribonuclease Inhibitor"/>
    <property type="match status" value="3"/>
</dbReference>
<comment type="caution">
    <text evidence="4">The sequence shown here is derived from an EMBL/GenBank/DDBJ whole genome shotgun (WGS) entry which is preliminary data.</text>
</comment>
<dbReference type="InterPro" id="IPR001611">
    <property type="entry name" value="Leu-rich_rpt"/>
</dbReference>
<organism evidence="4 5">
    <name type="scientific">Littorina saxatilis</name>
    <dbReference type="NCBI Taxonomy" id="31220"/>
    <lineage>
        <taxon>Eukaryota</taxon>
        <taxon>Metazoa</taxon>
        <taxon>Spiralia</taxon>
        <taxon>Lophotrochozoa</taxon>
        <taxon>Mollusca</taxon>
        <taxon>Gastropoda</taxon>
        <taxon>Caenogastropoda</taxon>
        <taxon>Littorinimorpha</taxon>
        <taxon>Littorinoidea</taxon>
        <taxon>Littorinidae</taxon>
        <taxon>Littorina</taxon>
    </lineage>
</organism>
<evidence type="ECO:0000256" key="2">
    <source>
        <dbReference type="ARBA" id="ARBA00022737"/>
    </source>
</evidence>
<feature type="signal peptide" evidence="3">
    <location>
        <begin position="1"/>
        <end position="18"/>
    </location>
</feature>
<keyword evidence="3" id="KW-0732">Signal</keyword>
<keyword evidence="5" id="KW-1185">Reference proteome</keyword>
<reference evidence="4 5" key="1">
    <citation type="submission" date="2024-02" db="EMBL/GenBank/DDBJ databases">
        <title>Chromosome-scale genome assembly of the rough periwinkle Littorina saxatilis.</title>
        <authorList>
            <person name="De Jode A."/>
            <person name="Faria R."/>
            <person name="Formenti G."/>
            <person name="Sims Y."/>
            <person name="Smith T.P."/>
            <person name="Tracey A."/>
            <person name="Wood J.M.D."/>
            <person name="Zagrodzka Z.B."/>
            <person name="Johannesson K."/>
            <person name="Butlin R.K."/>
            <person name="Leder E.H."/>
        </authorList>
    </citation>
    <scope>NUCLEOTIDE SEQUENCE [LARGE SCALE GENOMIC DNA]</scope>
    <source>
        <strain evidence="4">Snail1</strain>
        <tissue evidence="4">Muscle</tissue>
    </source>
</reference>
<proteinExistence type="predicted"/>
<sequence length="523" mass="57023">MDVKIFLTVSILVSTATALLFEPDPCPDDNHCTCAGFSVTCKEGGLNDVPVFTVTGLRYTLLDLSNNNISTIPSAAFSSITTTTIDLSHNPLQTVANDAFQGAEATVANLQLEDCGLTEVPNAVAMLTRLKTLNLRHNPLITTLPGGVLASVGLTLETLDFSNTGIRLWPKSLTASIRLKKLLSSGNHLTSIPDDAFLTFAPTLDYLDISYNAFRSFPDAVNNLRVLKYLDLSFNLFGTIPVGKFTYCRHTLQTLYLVHVFLREIPPGLRDLSALQNLYLSYNPIASAAADVFHGRISTSLKVLHMDKTLLSSVPTALHYLTALKELNITWNRIQYLDNYVIDLPGLEVLYLDKNPIVNVKFAAFSGLPALKQLYMRNTSLAFVPNAALAQAKSLLLVDLSFNHFEALYDYGFPGMSGLHQLVLAGNPLSNISDNALADLTGVTTLDLENCLLTGIPKAVQQMHALRTIKVEGNSINCTCDNLAWVEIWRANSGLIAKVEGNCAGNDTVAIQYFIDNDGRSCS</sequence>
<dbReference type="InterPro" id="IPR050216">
    <property type="entry name" value="LRR_domain-containing"/>
</dbReference>
<accession>A0AAN9GQ46</accession>
<evidence type="ECO:0000256" key="1">
    <source>
        <dbReference type="ARBA" id="ARBA00022614"/>
    </source>
</evidence>
<dbReference type="Proteomes" id="UP001374579">
    <property type="component" value="Unassembled WGS sequence"/>
</dbReference>
<dbReference type="AlphaFoldDB" id="A0AAN9GQ46"/>
<gene>
    <name evidence="4" type="ORF">V1264_002335</name>
</gene>
<dbReference type="InterPro" id="IPR026906">
    <property type="entry name" value="LRR_5"/>
</dbReference>
<dbReference type="Pfam" id="PF13855">
    <property type="entry name" value="LRR_8"/>
    <property type="match status" value="4"/>
</dbReference>
<protein>
    <submittedName>
        <fullName evidence="4">Uncharacterized protein</fullName>
    </submittedName>
</protein>
<feature type="chain" id="PRO_5042962265" evidence="3">
    <location>
        <begin position="19"/>
        <end position="523"/>
    </location>
</feature>
<dbReference type="PANTHER" id="PTHR48051:SF1">
    <property type="entry name" value="RAS SUPPRESSOR PROTEIN 1"/>
    <property type="match status" value="1"/>
</dbReference>
<dbReference type="InterPro" id="IPR003591">
    <property type="entry name" value="Leu-rich_rpt_typical-subtyp"/>
</dbReference>
<evidence type="ECO:0000313" key="4">
    <source>
        <dbReference type="EMBL" id="KAK7116703.1"/>
    </source>
</evidence>
<dbReference type="InterPro" id="IPR032675">
    <property type="entry name" value="LRR_dom_sf"/>
</dbReference>
<dbReference type="EMBL" id="JBAMIC010000001">
    <property type="protein sequence ID" value="KAK7116703.1"/>
    <property type="molecule type" value="Genomic_DNA"/>
</dbReference>
<name>A0AAN9GQ46_9CAEN</name>
<dbReference type="PANTHER" id="PTHR48051">
    <property type="match status" value="1"/>
</dbReference>
<keyword evidence="1" id="KW-0433">Leucine-rich repeat</keyword>
<keyword evidence="2" id="KW-0677">Repeat</keyword>
<dbReference type="SMART" id="SM00369">
    <property type="entry name" value="LRR_TYP"/>
    <property type="match status" value="11"/>
</dbReference>